<gene>
    <name evidence="1" type="ORF">LCGC14_3107230</name>
</gene>
<sequence>NLGPDDLVVYETQRIGTERYNFHFRRSGNQEWVDGWDEKTQWVDTIRNYRTKPITFELRRMWGGHVDYDSEVRTKLFDYRTIEVTFTVDARNKKLYPCTVVTHHGTNSKQSRINLKKKVSQ</sequence>
<organism evidence="1">
    <name type="scientific">marine sediment metagenome</name>
    <dbReference type="NCBI Taxonomy" id="412755"/>
    <lineage>
        <taxon>unclassified sequences</taxon>
        <taxon>metagenomes</taxon>
        <taxon>ecological metagenomes</taxon>
    </lineage>
</organism>
<evidence type="ECO:0000313" key="1">
    <source>
        <dbReference type="EMBL" id="KKK52209.1"/>
    </source>
</evidence>
<dbReference type="EMBL" id="LAZR01067137">
    <property type="protein sequence ID" value="KKK52209.1"/>
    <property type="molecule type" value="Genomic_DNA"/>
</dbReference>
<dbReference type="AlphaFoldDB" id="A0A0F8YDK3"/>
<reference evidence="1" key="1">
    <citation type="journal article" date="2015" name="Nature">
        <title>Complex archaea that bridge the gap between prokaryotes and eukaryotes.</title>
        <authorList>
            <person name="Spang A."/>
            <person name="Saw J.H."/>
            <person name="Jorgensen S.L."/>
            <person name="Zaremba-Niedzwiedzka K."/>
            <person name="Martijn J."/>
            <person name="Lind A.E."/>
            <person name="van Eijk R."/>
            <person name="Schleper C."/>
            <person name="Guy L."/>
            <person name="Ettema T.J."/>
        </authorList>
    </citation>
    <scope>NUCLEOTIDE SEQUENCE</scope>
</reference>
<feature type="non-terminal residue" evidence="1">
    <location>
        <position position="1"/>
    </location>
</feature>
<comment type="caution">
    <text evidence="1">The sequence shown here is derived from an EMBL/GenBank/DDBJ whole genome shotgun (WGS) entry which is preliminary data.</text>
</comment>
<protein>
    <submittedName>
        <fullName evidence="1">Uncharacterized protein</fullName>
    </submittedName>
</protein>
<name>A0A0F8YDK3_9ZZZZ</name>
<proteinExistence type="predicted"/>
<accession>A0A0F8YDK3</accession>